<gene>
    <name evidence="2" type="ORF">Tci_887679</name>
</gene>
<name>A0A699U0F4_TANCI</name>
<dbReference type="AlphaFoldDB" id="A0A699U0F4"/>
<dbReference type="EMBL" id="BKCJ011288343">
    <property type="protein sequence ID" value="GFD15710.1"/>
    <property type="molecule type" value="Genomic_DNA"/>
</dbReference>
<reference evidence="2" key="1">
    <citation type="journal article" date="2019" name="Sci. Rep.">
        <title>Draft genome of Tanacetum cinerariifolium, the natural source of mosquito coil.</title>
        <authorList>
            <person name="Yamashiro T."/>
            <person name="Shiraishi A."/>
            <person name="Satake H."/>
            <person name="Nakayama K."/>
        </authorList>
    </citation>
    <scope>NUCLEOTIDE SEQUENCE</scope>
</reference>
<feature type="region of interest" description="Disordered" evidence="1">
    <location>
        <begin position="1"/>
        <end position="28"/>
    </location>
</feature>
<sequence length="149" mass="15994">TPQFNSQGPSSSTHSISYPVTDTSSEYSPPKTGLVVLVFQKGDDPIDAINHDVFLDCSCYFKGMQNFVLAGSSRPFTSGSGGAPCKQRVIVYPRTAEPSSNLNVVTTNAAYQANDLDAYDSDCNEINTAKIALMANLSHYGFDNLAEVP</sequence>
<comment type="caution">
    <text evidence="2">The sequence shown here is derived from an EMBL/GenBank/DDBJ whole genome shotgun (WGS) entry which is preliminary data.</text>
</comment>
<feature type="non-terminal residue" evidence="2">
    <location>
        <position position="1"/>
    </location>
</feature>
<organism evidence="2">
    <name type="scientific">Tanacetum cinerariifolium</name>
    <name type="common">Dalmatian daisy</name>
    <name type="synonym">Chrysanthemum cinerariifolium</name>
    <dbReference type="NCBI Taxonomy" id="118510"/>
    <lineage>
        <taxon>Eukaryota</taxon>
        <taxon>Viridiplantae</taxon>
        <taxon>Streptophyta</taxon>
        <taxon>Embryophyta</taxon>
        <taxon>Tracheophyta</taxon>
        <taxon>Spermatophyta</taxon>
        <taxon>Magnoliopsida</taxon>
        <taxon>eudicotyledons</taxon>
        <taxon>Gunneridae</taxon>
        <taxon>Pentapetalae</taxon>
        <taxon>asterids</taxon>
        <taxon>campanulids</taxon>
        <taxon>Asterales</taxon>
        <taxon>Asteraceae</taxon>
        <taxon>Asteroideae</taxon>
        <taxon>Anthemideae</taxon>
        <taxon>Anthemidinae</taxon>
        <taxon>Tanacetum</taxon>
    </lineage>
</organism>
<accession>A0A699U0F4</accession>
<evidence type="ECO:0000313" key="2">
    <source>
        <dbReference type="EMBL" id="GFD15710.1"/>
    </source>
</evidence>
<proteinExistence type="predicted"/>
<evidence type="ECO:0000256" key="1">
    <source>
        <dbReference type="SAM" id="MobiDB-lite"/>
    </source>
</evidence>
<feature type="non-terminal residue" evidence="2">
    <location>
        <position position="149"/>
    </location>
</feature>
<feature type="compositionally biased region" description="Polar residues" evidence="1">
    <location>
        <begin position="1"/>
        <end position="27"/>
    </location>
</feature>
<protein>
    <submittedName>
        <fullName evidence="2">Uncharacterized protein</fullName>
    </submittedName>
</protein>